<evidence type="ECO:0000313" key="2">
    <source>
        <dbReference type="EMBL" id="MOY35705.1"/>
    </source>
</evidence>
<keyword evidence="1" id="KW-0472">Membrane</keyword>
<evidence type="ECO:0008006" key="3">
    <source>
        <dbReference type="Google" id="ProtNLM"/>
    </source>
</evidence>
<accession>A0A4D5RF56</accession>
<evidence type="ECO:0000256" key="1">
    <source>
        <dbReference type="SAM" id="Phobius"/>
    </source>
</evidence>
<feature type="transmembrane region" description="Helical" evidence="1">
    <location>
        <begin position="53"/>
        <end position="80"/>
    </location>
</feature>
<organism evidence="2">
    <name type="scientific">Ixodes scapularis</name>
    <name type="common">Black-legged tick</name>
    <name type="synonym">Deer tick</name>
    <dbReference type="NCBI Taxonomy" id="6945"/>
    <lineage>
        <taxon>Eukaryota</taxon>
        <taxon>Metazoa</taxon>
        <taxon>Ecdysozoa</taxon>
        <taxon>Arthropoda</taxon>
        <taxon>Chelicerata</taxon>
        <taxon>Arachnida</taxon>
        <taxon>Acari</taxon>
        <taxon>Parasitiformes</taxon>
        <taxon>Ixodida</taxon>
        <taxon>Ixodoidea</taxon>
        <taxon>Ixodidae</taxon>
        <taxon>Ixodinae</taxon>
        <taxon>Ixodes</taxon>
    </lineage>
</organism>
<sequence>MEIYSLCEADFFFFFFLVLLTLLGLSAILTEFKFCFSASLLEHRKQSDPVGGLYFGYFVAFCLWHILECFVFLACIPSLYVTLQ</sequence>
<proteinExistence type="predicted"/>
<protein>
    <recommendedName>
        <fullName evidence="3">Transmembrane protein</fullName>
    </recommendedName>
</protein>
<dbReference type="AlphaFoldDB" id="A0A4D5RF56"/>
<name>A0A4D5RF56_IXOSC</name>
<reference evidence="2" key="1">
    <citation type="submission" date="2019-04" db="EMBL/GenBank/DDBJ databases">
        <title>An insight into the mialome of Ixodes scapularis.</title>
        <authorList>
            <person name="Ribeiro J.M."/>
            <person name="Mather T.N."/>
            <person name="Karim S."/>
        </authorList>
    </citation>
    <scope>NUCLEOTIDE SEQUENCE</scope>
</reference>
<keyword evidence="1" id="KW-1133">Transmembrane helix</keyword>
<dbReference type="EMBL" id="GHJT01001734">
    <property type="protein sequence ID" value="MOY35705.1"/>
    <property type="molecule type" value="Transcribed_RNA"/>
</dbReference>
<keyword evidence="1" id="KW-0812">Transmembrane</keyword>
<feature type="transmembrane region" description="Helical" evidence="1">
    <location>
        <begin position="12"/>
        <end position="32"/>
    </location>
</feature>